<evidence type="ECO:0000313" key="2">
    <source>
        <dbReference type="EMBL" id="ETJ42278.1"/>
    </source>
</evidence>
<organism evidence="2">
    <name type="scientific">human gut metagenome</name>
    <dbReference type="NCBI Taxonomy" id="408170"/>
    <lineage>
        <taxon>unclassified sequences</taxon>
        <taxon>metagenomes</taxon>
        <taxon>organismal metagenomes</taxon>
    </lineage>
</organism>
<sequence length="98" mass="10005">DGKLKVQLAQNINLTPAGSLTIGDTKITDGGLVINNGPSITKGGINAGDLNITNVKAGVNDTDAVNVKQLKSAKTEVKAGDNVTVDITIGAMVKTFTQ</sequence>
<dbReference type="InterPro" id="IPR008635">
    <property type="entry name" value="Coiled_stalk_dom"/>
</dbReference>
<gene>
    <name evidence="2" type="ORF">Q604_UNBC03753G0001</name>
</gene>
<feature type="non-terminal residue" evidence="2">
    <location>
        <position position="1"/>
    </location>
</feature>
<proteinExistence type="predicted"/>
<feature type="domain" description="Trimeric autotransporter adhesin YadA-like stalk" evidence="1">
    <location>
        <begin position="52"/>
        <end position="85"/>
    </location>
</feature>
<name>W1YIF5_9ZZZZ</name>
<dbReference type="Gene3D" id="2.20.70.140">
    <property type="match status" value="1"/>
</dbReference>
<evidence type="ECO:0000259" key="1">
    <source>
        <dbReference type="Pfam" id="PF05662"/>
    </source>
</evidence>
<dbReference type="EMBL" id="AZMM01003753">
    <property type="protein sequence ID" value="ETJ42278.1"/>
    <property type="molecule type" value="Genomic_DNA"/>
</dbReference>
<protein>
    <submittedName>
        <fullName evidence="2">Tat pathway signal sequence protein</fullName>
    </submittedName>
</protein>
<accession>W1YIF5</accession>
<reference evidence="2" key="1">
    <citation type="submission" date="2013-12" db="EMBL/GenBank/DDBJ databases">
        <title>A Varibaculum cambriense genome reconstructed from a premature infant gut community with otherwise low bacterial novelty that shifts toward anaerobic metabolism during the third week of life.</title>
        <authorList>
            <person name="Brown C.T."/>
            <person name="Sharon I."/>
            <person name="Thomas B.C."/>
            <person name="Castelle C.J."/>
            <person name="Morowitz M.J."/>
            <person name="Banfield J.F."/>
        </authorList>
    </citation>
    <scope>NUCLEOTIDE SEQUENCE</scope>
</reference>
<dbReference type="InterPro" id="IPR011049">
    <property type="entry name" value="Serralysin-like_metalloprot_C"/>
</dbReference>
<comment type="caution">
    <text evidence="2">The sequence shown here is derived from an EMBL/GenBank/DDBJ whole genome shotgun (WGS) entry which is preliminary data.</text>
</comment>
<dbReference type="GO" id="GO:0019867">
    <property type="term" value="C:outer membrane"/>
    <property type="evidence" value="ECO:0007669"/>
    <property type="project" value="InterPro"/>
</dbReference>
<dbReference type="Pfam" id="PF05662">
    <property type="entry name" value="YadA_stalk"/>
    <property type="match status" value="1"/>
</dbReference>
<dbReference type="AlphaFoldDB" id="W1YIF5"/>
<dbReference type="SUPFAM" id="SSF101967">
    <property type="entry name" value="Adhesin YadA, collagen-binding domain"/>
    <property type="match status" value="1"/>
</dbReference>
<dbReference type="Gene3D" id="6.10.250.2040">
    <property type="match status" value="1"/>
</dbReference>